<dbReference type="InterPro" id="IPR008949">
    <property type="entry name" value="Isoprenoid_synthase_dom_sf"/>
</dbReference>
<dbReference type="Proteomes" id="UP000594903">
    <property type="component" value="Chromosome"/>
</dbReference>
<dbReference type="AlphaFoldDB" id="A0A378XJ63"/>
<dbReference type="OrthoDB" id="9807580at2"/>
<evidence type="ECO:0000313" key="2">
    <source>
        <dbReference type="EMBL" id="SUA57839.1"/>
    </source>
</evidence>
<gene>
    <name evidence="1" type="ORF">I6G29_12270</name>
    <name evidence="2" type="ORF">NCTC11997_02528</name>
</gene>
<dbReference type="Proteomes" id="UP000254603">
    <property type="component" value="Unassembled WGS sequence"/>
</dbReference>
<accession>A0A378XJ63</accession>
<dbReference type="Gene3D" id="1.10.600.10">
    <property type="entry name" value="Farnesyl Diphosphate Synthase"/>
    <property type="match status" value="1"/>
</dbReference>
<dbReference type="GO" id="GO:0016765">
    <property type="term" value="F:transferase activity, transferring alkyl or aryl (other than methyl) groups"/>
    <property type="evidence" value="ECO:0007669"/>
    <property type="project" value="UniProtKB-ARBA"/>
</dbReference>
<evidence type="ECO:0000313" key="3">
    <source>
        <dbReference type="Proteomes" id="UP000254603"/>
    </source>
</evidence>
<dbReference type="EMBL" id="UGSB01000001">
    <property type="protein sequence ID" value="SUA57839.1"/>
    <property type="molecule type" value="Genomic_DNA"/>
</dbReference>
<reference evidence="1 4" key="2">
    <citation type="submission" date="2020-12" db="EMBL/GenBank/DDBJ databases">
        <title>FDA dAtabase for Regulatory Grade micrObial Sequences (FDA-ARGOS): Supporting development and validation of Infectious Disease Dx tests.</title>
        <authorList>
            <person name="Sproer C."/>
            <person name="Gronow S."/>
            <person name="Severitt S."/>
            <person name="Schroder I."/>
            <person name="Tallon L."/>
            <person name="Sadzewicz L."/>
            <person name="Zhao X."/>
            <person name="Boylan J."/>
            <person name="Ott S."/>
            <person name="Bowen H."/>
            <person name="Vavikolanu K."/>
            <person name="Mehta A."/>
            <person name="Aluvathingal J."/>
            <person name="Nadendla S."/>
            <person name="Lowell S."/>
            <person name="Myers T."/>
            <person name="Yan Y."/>
            <person name="Sichtig H."/>
        </authorList>
    </citation>
    <scope>NUCLEOTIDE SEQUENCE [LARGE SCALE GENOMIC DNA]</scope>
    <source>
        <strain evidence="1 4">FDAARGOS_872</strain>
    </source>
</reference>
<dbReference type="RefSeq" id="WP_018573426.1">
    <property type="nucleotide sequence ID" value="NZ_CP065725.1"/>
</dbReference>
<dbReference type="Pfam" id="PF00494">
    <property type="entry name" value="SQS_PSY"/>
    <property type="match status" value="1"/>
</dbReference>
<protein>
    <submittedName>
        <fullName evidence="2">Squalene synthase HpnD</fullName>
    </submittedName>
    <submittedName>
        <fullName evidence="1">Squalene/phytoene synthase family protein</fullName>
    </submittedName>
</protein>
<dbReference type="STRING" id="1122619.GCA_000373745_00246"/>
<sequence>MTPLTYCEDKISRPASSIYYALLTCAEAQQPHLTAILALHKEISEVLIECKEASVARIKLSWWRSELEQSLRGNPSHPITKALSVKGGLIEQLSSDATTSAQLYQLFSELIKATELDLSQGRYLDWPNLANYLVLNGGSLTKLLMWQLLGNHYIPEKHADFAENLAKAIALSIIIRDVGLHSIQGRIYIPMSDLRQFNVTANQIQQRQYADNFKELLSFEAERVMTFFDSAQTALSNFSKEDVRHLRPLLSLGSMYKALLQKILKNPQDVFEHRLNLSPLQKALIAQKHKLSFNKI</sequence>
<dbReference type="EMBL" id="CP065725">
    <property type="protein sequence ID" value="QPT39872.1"/>
    <property type="molecule type" value="Genomic_DNA"/>
</dbReference>
<keyword evidence="4" id="KW-1185">Reference proteome</keyword>
<proteinExistence type="predicted"/>
<dbReference type="PANTHER" id="PTHR31480">
    <property type="entry name" value="BIFUNCTIONAL LYCOPENE CYCLASE/PHYTOENE SYNTHASE"/>
    <property type="match status" value="1"/>
</dbReference>
<dbReference type="SUPFAM" id="SSF48576">
    <property type="entry name" value="Terpenoid synthases"/>
    <property type="match status" value="1"/>
</dbReference>
<evidence type="ECO:0000313" key="4">
    <source>
        <dbReference type="Proteomes" id="UP000594903"/>
    </source>
</evidence>
<name>A0A378XJ63_9BURK</name>
<reference evidence="2 3" key="1">
    <citation type="submission" date="2018-06" db="EMBL/GenBank/DDBJ databases">
        <authorList>
            <consortium name="Pathogen Informatics"/>
            <person name="Doyle S."/>
        </authorList>
    </citation>
    <scope>NUCLEOTIDE SEQUENCE [LARGE SCALE GENOMIC DNA]</scope>
    <source>
        <strain evidence="2 3">NCTC11997</strain>
    </source>
</reference>
<dbReference type="InterPro" id="IPR002060">
    <property type="entry name" value="Squ/phyt_synthse"/>
</dbReference>
<evidence type="ECO:0000313" key="1">
    <source>
        <dbReference type="EMBL" id="QPT39872.1"/>
    </source>
</evidence>
<organism evidence="2 3">
    <name type="scientific">Oligella ureolytica</name>
    <dbReference type="NCBI Taxonomy" id="90244"/>
    <lineage>
        <taxon>Bacteria</taxon>
        <taxon>Pseudomonadati</taxon>
        <taxon>Pseudomonadota</taxon>
        <taxon>Betaproteobacteria</taxon>
        <taxon>Burkholderiales</taxon>
        <taxon>Alcaligenaceae</taxon>
        <taxon>Oligella</taxon>
    </lineage>
</organism>